<reference evidence="3" key="1">
    <citation type="journal article" date="2023" name="G3 (Bethesda)">
        <title>A reference genome for the long-term kleptoplast-retaining sea slug Elysia crispata morphotype clarki.</title>
        <authorList>
            <person name="Eastman K.E."/>
            <person name="Pendleton A.L."/>
            <person name="Shaikh M.A."/>
            <person name="Suttiyut T."/>
            <person name="Ogas R."/>
            <person name="Tomko P."/>
            <person name="Gavelis G."/>
            <person name="Widhalm J.R."/>
            <person name="Wisecaver J.H."/>
        </authorList>
    </citation>
    <scope>NUCLEOTIDE SEQUENCE</scope>
    <source>
        <strain evidence="3">ECLA1</strain>
    </source>
</reference>
<organism evidence="3 4">
    <name type="scientific">Elysia crispata</name>
    <name type="common">lettuce slug</name>
    <dbReference type="NCBI Taxonomy" id="231223"/>
    <lineage>
        <taxon>Eukaryota</taxon>
        <taxon>Metazoa</taxon>
        <taxon>Spiralia</taxon>
        <taxon>Lophotrochozoa</taxon>
        <taxon>Mollusca</taxon>
        <taxon>Gastropoda</taxon>
        <taxon>Heterobranchia</taxon>
        <taxon>Euthyneura</taxon>
        <taxon>Panpulmonata</taxon>
        <taxon>Sacoglossa</taxon>
        <taxon>Placobranchoidea</taxon>
        <taxon>Plakobranchidae</taxon>
        <taxon>Elysia</taxon>
    </lineage>
</organism>
<feature type="chain" id="PRO_5042103030" evidence="2">
    <location>
        <begin position="20"/>
        <end position="554"/>
    </location>
</feature>
<name>A0AAE0YQ23_9GAST</name>
<feature type="signal peptide" evidence="2">
    <location>
        <begin position="1"/>
        <end position="19"/>
    </location>
</feature>
<dbReference type="EMBL" id="JAWDGP010005734">
    <property type="protein sequence ID" value="KAK3752901.1"/>
    <property type="molecule type" value="Genomic_DNA"/>
</dbReference>
<sequence>MARLTLITFILVQVYFCRGFDFGFRSVPPSTNDTSVGAVLQCAEILTDDQSDHNRDSREITEMTIYRRSCGDGEQWKHLARVSTATPTEDRVADGRRISGELTKRQAKITVRFLKAVDYAEAEFSCVTVFGDINGQNTVVKSYVGRQNPSELEPHFDNKDQVIASDSKPLSAMTGHSPAFMEVKQLLSSLWQKLNCMEKRFEDSAKRDDKLEEELEGLKSGVTDKINNLGSSISNHIESSRNGLEDRLDRLENRLEDKISEPSLREPYEAGNTNSQNTTNYRLNLLFDSVQSTQTTLKEIHDQVKVAATCSSSGNNSKLASGTDSFSTIKNDLLASLESLRPVCAGKASVYVDEFFDVLGTGKKEWRLAFRGTAYNNVKIYPAYIHGTGIPVDVEPGCKQFNHSLPCTNHYRNRDAFENWSNIDEVLLAVFNKGQMVKRIVFNGHGSTLTSWYEASRLVLSSWSDMKTQSHNIFSIEGETRPQYMRRFFINHDYTTCDKFRGWFFVGEADDGGCIMDKTIARPFIQFAAGNSMAVWQSSDVARADAFGVFLKYD</sequence>
<gene>
    <name evidence="3" type="ORF">RRG08_009122</name>
</gene>
<accession>A0AAE0YQ23</accession>
<proteinExistence type="predicted"/>
<dbReference type="Proteomes" id="UP001283361">
    <property type="component" value="Unassembled WGS sequence"/>
</dbReference>
<protein>
    <submittedName>
        <fullName evidence="3">Uncharacterized protein</fullName>
    </submittedName>
</protein>
<evidence type="ECO:0000313" key="4">
    <source>
        <dbReference type="Proteomes" id="UP001283361"/>
    </source>
</evidence>
<keyword evidence="1" id="KW-0175">Coiled coil</keyword>
<feature type="coiled-coil region" evidence="1">
    <location>
        <begin position="194"/>
        <end position="261"/>
    </location>
</feature>
<keyword evidence="4" id="KW-1185">Reference proteome</keyword>
<keyword evidence="2" id="KW-0732">Signal</keyword>
<evidence type="ECO:0000313" key="3">
    <source>
        <dbReference type="EMBL" id="KAK3752901.1"/>
    </source>
</evidence>
<dbReference type="AlphaFoldDB" id="A0AAE0YQ23"/>
<evidence type="ECO:0000256" key="1">
    <source>
        <dbReference type="SAM" id="Coils"/>
    </source>
</evidence>
<evidence type="ECO:0000256" key="2">
    <source>
        <dbReference type="SAM" id="SignalP"/>
    </source>
</evidence>
<comment type="caution">
    <text evidence="3">The sequence shown here is derived from an EMBL/GenBank/DDBJ whole genome shotgun (WGS) entry which is preliminary data.</text>
</comment>